<keyword evidence="4" id="KW-1185">Reference proteome</keyword>
<comment type="caution">
    <text evidence="3">The sequence shown here is derived from an EMBL/GenBank/DDBJ whole genome shotgun (WGS) entry which is preliminary data.</text>
</comment>
<dbReference type="EMBL" id="BSSD01000003">
    <property type="protein sequence ID" value="GLW91542.1"/>
    <property type="molecule type" value="Genomic_DNA"/>
</dbReference>
<dbReference type="InterPro" id="IPR005184">
    <property type="entry name" value="DUF306_Meta_HslJ"/>
</dbReference>
<feature type="transmembrane region" description="Helical" evidence="1">
    <location>
        <begin position="41"/>
        <end position="60"/>
    </location>
</feature>
<dbReference type="Gene3D" id="2.40.128.270">
    <property type="match status" value="1"/>
</dbReference>
<sequence>MSEAERRLRDAFTEGAAHAPSDDGMLAAVHHRVRRRRTTRLAVAAGVAVLGLAGGAVYVAQHGPPDMTATAAGSPQRPGAHPGVVGMWEPVSVTGFSGSLKSPRNQVPLITLTGDGRWTASDGCNTASGRYKAGGDQFAATTEGPSTLIGCANVPNAHVLTHAATYAVRGDELIFYGADGAELGTYRRVAN</sequence>
<keyword evidence="1" id="KW-0472">Membrane</keyword>
<evidence type="ECO:0000256" key="1">
    <source>
        <dbReference type="SAM" id="Phobius"/>
    </source>
</evidence>
<reference evidence="3" key="1">
    <citation type="submission" date="2023-02" db="EMBL/GenBank/DDBJ databases">
        <title>Actinokineospora globicatena NBRC 15670.</title>
        <authorList>
            <person name="Ichikawa N."/>
            <person name="Sato H."/>
            <person name="Tonouchi N."/>
        </authorList>
    </citation>
    <scope>NUCLEOTIDE SEQUENCE</scope>
    <source>
        <strain evidence="3">NBRC 15670</strain>
    </source>
</reference>
<feature type="domain" description="DUF306" evidence="2">
    <location>
        <begin position="87"/>
        <end position="186"/>
    </location>
</feature>
<organism evidence="3 4">
    <name type="scientific">Actinokineospora globicatena</name>
    <dbReference type="NCBI Taxonomy" id="103729"/>
    <lineage>
        <taxon>Bacteria</taxon>
        <taxon>Bacillati</taxon>
        <taxon>Actinomycetota</taxon>
        <taxon>Actinomycetes</taxon>
        <taxon>Pseudonocardiales</taxon>
        <taxon>Pseudonocardiaceae</taxon>
        <taxon>Actinokineospora</taxon>
    </lineage>
</organism>
<protein>
    <recommendedName>
        <fullName evidence="2">DUF306 domain-containing protein</fullName>
    </recommendedName>
</protein>
<dbReference type="InterPro" id="IPR038670">
    <property type="entry name" value="HslJ-like_sf"/>
</dbReference>
<dbReference type="Proteomes" id="UP001165042">
    <property type="component" value="Unassembled WGS sequence"/>
</dbReference>
<accession>A0A9W6QL09</accession>
<keyword evidence="1" id="KW-1133">Transmembrane helix</keyword>
<evidence type="ECO:0000313" key="3">
    <source>
        <dbReference type="EMBL" id="GLW91542.1"/>
    </source>
</evidence>
<evidence type="ECO:0000313" key="4">
    <source>
        <dbReference type="Proteomes" id="UP001165042"/>
    </source>
</evidence>
<keyword evidence="1" id="KW-0812">Transmembrane</keyword>
<name>A0A9W6QL09_9PSEU</name>
<dbReference type="Pfam" id="PF03724">
    <property type="entry name" value="META"/>
    <property type="match status" value="1"/>
</dbReference>
<dbReference type="AlphaFoldDB" id="A0A9W6QL09"/>
<proteinExistence type="predicted"/>
<dbReference type="RefSeq" id="WP_285610383.1">
    <property type="nucleotide sequence ID" value="NZ_BSSD01000003.1"/>
</dbReference>
<evidence type="ECO:0000259" key="2">
    <source>
        <dbReference type="Pfam" id="PF03724"/>
    </source>
</evidence>
<gene>
    <name evidence="3" type="ORF">Aglo03_23580</name>
</gene>